<dbReference type="RefSeq" id="WP_212966084.1">
    <property type="nucleotide sequence ID" value="NZ_BORB01000011.1"/>
</dbReference>
<dbReference type="Proteomes" id="UP000679950">
    <property type="component" value="Unassembled WGS sequence"/>
</dbReference>
<sequence>MSIKKNLGLGLASAALGLALVGGGTFAYFSDTEVTENTFAAGTLDLAVNPTTIIDVNNLKPGDWMPRTFNLENNGSLDISQVLLTTDYTISGTDEDFGKHIKVNFLRNEDKSGVLLPTNVIVSKTLYELKSMSPDAVKNLSHSIFAEKSGLKAGTKDKLAVQFEFVDNGEDQNNLQGASVELKWTFDAKQTKGERR</sequence>
<dbReference type="Pfam" id="PF12389">
    <property type="entry name" value="Peptidase_M73"/>
    <property type="match status" value="1"/>
</dbReference>
<dbReference type="InterPro" id="IPR022121">
    <property type="entry name" value="Peptidase_M73_camelysin"/>
</dbReference>
<dbReference type="InterPro" id="IPR023833">
    <property type="entry name" value="Signal_pept_SipW-depend-type"/>
</dbReference>
<accession>A0ABQ4KHB9</accession>
<name>A0ABQ4KHB9_9BACI</name>
<comment type="caution">
    <text evidence="1">The sequence shown here is derived from an EMBL/GenBank/DDBJ whole genome shotgun (WGS) entry which is preliminary data.</text>
</comment>
<dbReference type="NCBIfam" id="TIGR04088">
    <property type="entry name" value="cognate_SipW"/>
    <property type="match status" value="1"/>
</dbReference>
<organism evidence="1 2">
    <name type="scientific">Lederbergia ruris</name>
    <dbReference type="NCBI Taxonomy" id="217495"/>
    <lineage>
        <taxon>Bacteria</taxon>
        <taxon>Bacillati</taxon>
        <taxon>Bacillota</taxon>
        <taxon>Bacilli</taxon>
        <taxon>Bacillales</taxon>
        <taxon>Bacillaceae</taxon>
        <taxon>Lederbergia</taxon>
    </lineage>
</organism>
<evidence type="ECO:0000313" key="2">
    <source>
        <dbReference type="Proteomes" id="UP000679950"/>
    </source>
</evidence>
<proteinExistence type="predicted"/>
<gene>
    <name evidence="1" type="ORF">J8TS2_16840</name>
</gene>
<keyword evidence="1" id="KW-0132">Cell division</keyword>
<keyword evidence="1" id="KW-0131">Cell cycle</keyword>
<keyword evidence="2" id="KW-1185">Reference proteome</keyword>
<evidence type="ECO:0000313" key="1">
    <source>
        <dbReference type="EMBL" id="GIN57365.1"/>
    </source>
</evidence>
<dbReference type="EMBL" id="BORB01000011">
    <property type="protein sequence ID" value="GIN57365.1"/>
    <property type="molecule type" value="Genomic_DNA"/>
</dbReference>
<protein>
    <submittedName>
        <fullName evidence="1">Cell division protein FtsN</fullName>
    </submittedName>
</protein>
<reference evidence="1 2" key="1">
    <citation type="submission" date="2021-03" db="EMBL/GenBank/DDBJ databases">
        <title>Antimicrobial resistance genes in bacteria isolated from Japanese honey, and their potential for conferring macrolide and lincosamide resistance in the American foulbrood pathogen Paenibacillus larvae.</title>
        <authorList>
            <person name="Okamoto M."/>
            <person name="Kumagai M."/>
            <person name="Kanamori H."/>
            <person name="Takamatsu D."/>
        </authorList>
    </citation>
    <scope>NUCLEOTIDE SEQUENCE [LARGE SCALE GENOMIC DNA]</scope>
    <source>
        <strain evidence="1 2">J8TS2</strain>
    </source>
</reference>
<dbReference type="GO" id="GO:0051301">
    <property type="term" value="P:cell division"/>
    <property type="evidence" value="ECO:0007669"/>
    <property type="project" value="UniProtKB-KW"/>
</dbReference>